<dbReference type="CDD" id="cd07937">
    <property type="entry name" value="DRE_TIM_PC_TC_5S"/>
    <property type="match status" value="1"/>
</dbReference>
<dbReference type="InterPro" id="IPR011053">
    <property type="entry name" value="Single_hybrid_motif"/>
</dbReference>
<keyword evidence="7" id="KW-0464">Manganese</keyword>
<dbReference type="PROSITE" id="PS50975">
    <property type="entry name" value="ATP_GRASP"/>
    <property type="match status" value="1"/>
</dbReference>
<dbReference type="FunFam" id="3.40.50.20:FF:000010">
    <property type="entry name" value="Propionyl-CoA carboxylase subunit alpha"/>
    <property type="match status" value="1"/>
</dbReference>
<feature type="binding site" evidence="11">
    <location>
        <position position="116"/>
    </location>
    <ligand>
        <name>ATP</name>
        <dbReference type="ChEBI" id="CHEBI:30616"/>
    </ligand>
</feature>
<dbReference type="InterPro" id="IPR005481">
    <property type="entry name" value="BC-like_N"/>
</dbReference>
<dbReference type="SUPFAM" id="SSF52440">
    <property type="entry name" value="PreATP-grasp domain"/>
    <property type="match status" value="1"/>
</dbReference>
<evidence type="ECO:0000256" key="5">
    <source>
        <dbReference type="ARBA" id="ARBA00022741"/>
    </source>
</evidence>
<keyword evidence="4 12" id="KW-0479">Metal-binding</keyword>
<feature type="binding site" evidence="12">
    <location>
        <position position="538"/>
    </location>
    <ligand>
        <name>Mn(2+)</name>
        <dbReference type="ChEBI" id="CHEBI:29035"/>
    </ligand>
</feature>
<name>A0A0R2HC61_WEIVI</name>
<dbReference type="InterPro" id="IPR005482">
    <property type="entry name" value="Biotin_COase_C"/>
</dbReference>
<dbReference type="GO" id="GO:0006094">
    <property type="term" value="P:gluconeogenesis"/>
    <property type="evidence" value="ECO:0007669"/>
    <property type="project" value="InterPro"/>
</dbReference>
<dbReference type="InterPro" id="IPR000891">
    <property type="entry name" value="PYR_CT"/>
</dbReference>
<dbReference type="InterPro" id="IPR013785">
    <property type="entry name" value="Aldolase_TIM"/>
</dbReference>
<evidence type="ECO:0000256" key="12">
    <source>
        <dbReference type="PIRSR" id="PIRSR001594-3"/>
    </source>
</evidence>
<feature type="modified residue" description="N6-carboxylysine" evidence="13">
    <location>
        <position position="707"/>
    </location>
</feature>
<dbReference type="PATRIC" id="fig|1629.5.peg.309"/>
<feature type="binding site" evidence="12">
    <location>
        <position position="736"/>
    </location>
    <ligand>
        <name>Mn(2+)</name>
        <dbReference type="ChEBI" id="CHEBI:29035"/>
    </ligand>
</feature>
<evidence type="ECO:0000256" key="9">
    <source>
        <dbReference type="PIRNR" id="PIRNR001594"/>
    </source>
</evidence>
<evidence type="ECO:0000313" key="15">
    <source>
        <dbReference type="Proteomes" id="UP000051992"/>
    </source>
</evidence>
<dbReference type="GO" id="GO:0005737">
    <property type="term" value="C:cytoplasm"/>
    <property type="evidence" value="ECO:0007669"/>
    <property type="project" value="TreeGrafter"/>
</dbReference>
<dbReference type="InterPro" id="IPR011764">
    <property type="entry name" value="Biotin_carboxylation_dom"/>
</dbReference>
<evidence type="ECO:0000256" key="6">
    <source>
        <dbReference type="ARBA" id="ARBA00022840"/>
    </source>
</evidence>
<comment type="cofactor">
    <cofactor evidence="1 9">
        <name>biotin</name>
        <dbReference type="ChEBI" id="CHEBI:57586"/>
    </cofactor>
</comment>
<dbReference type="Pfam" id="PF00289">
    <property type="entry name" value="Biotin_carb_N"/>
    <property type="match status" value="1"/>
</dbReference>
<dbReference type="SUPFAM" id="SSF89000">
    <property type="entry name" value="post-HMGL domain-like"/>
    <property type="match status" value="1"/>
</dbReference>
<dbReference type="EMBL" id="JQBM01000001">
    <property type="protein sequence ID" value="KRN47037.1"/>
    <property type="molecule type" value="Genomic_DNA"/>
</dbReference>
<organism evidence="14 15">
    <name type="scientific">Weissella viridescens</name>
    <name type="common">Lactobacillus viridescens</name>
    <dbReference type="NCBI Taxonomy" id="1629"/>
    <lineage>
        <taxon>Bacteria</taxon>
        <taxon>Bacillati</taxon>
        <taxon>Bacillota</taxon>
        <taxon>Bacilli</taxon>
        <taxon>Lactobacillales</taxon>
        <taxon>Lactobacillaceae</taxon>
        <taxon>Weissella</taxon>
    </lineage>
</organism>
<dbReference type="InterPro" id="IPR011054">
    <property type="entry name" value="Rudment_hybrid_motif"/>
</dbReference>
<dbReference type="PROSITE" id="PS50968">
    <property type="entry name" value="BIOTINYL_LIPOYL"/>
    <property type="match status" value="1"/>
</dbReference>
<evidence type="ECO:0000256" key="7">
    <source>
        <dbReference type="ARBA" id="ARBA00023211"/>
    </source>
</evidence>
<dbReference type="EC" id="6.4.1.1" evidence="2 9"/>
<evidence type="ECO:0000256" key="10">
    <source>
        <dbReference type="PIRSR" id="PIRSR001594-1"/>
    </source>
</evidence>
<keyword evidence="5 9" id="KW-0547">Nucleotide-binding</keyword>
<comment type="catalytic activity">
    <reaction evidence="9">
        <text>hydrogencarbonate + pyruvate + ATP = oxaloacetate + ADP + phosphate + H(+)</text>
        <dbReference type="Rhea" id="RHEA:20844"/>
        <dbReference type="ChEBI" id="CHEBI:15361"/>
        <dbReference type="ChEBI" id="CHEBI:15378"/>
        <dbReference type="ChEBI" id="CHEBI:16452"/>
        <dbReference type="ChEBI" id="CHEBI:17544"/>
        <dbReference type="ChEBI" id="CHEBI:30616"/>
        <dbReference type="ChEBI" id="CHEBI:43474"/>
        <dbReference type="ChEBI" id="CHEBI:456216"/>
        <dbReference type="EC" id="6.4.1.1"/>
    </reaction>
</comment>
<keyword evidence="6 9" id="KW-0067">ATP-binding</keyword>
<dbReference type="NCBIfam" id="TIGR01235">
    <property type="entry name" value="pyruv_carbox"/>
    <property type="match status" value="1"/>
</dbReference>
<dbReference type="FunFam" id="2.40.50.100:FF:000003">
    <property type="entry name" value="Acetyl-CoA carboxylase biotin carboxyl carrier protein"/>
    <property type="match status" value="1"/>
</dbReference>
<dbReference type="PANTHER" id="PTHR43778">
    <property type="entry name" value="PYRUVATE CARBOXYLASE"/>
    <property type="match status" value="1"/>
</dbReference>
<evidence type="ECO:0000256" key="13">
    <source>
        <dbReference type="PIRSR" id="PIRSR001594-4"/>
    </source>
</evidence>
<dbReference type="InterPro" id="IPR003379">
    <property type="entry name" value="Carboxylase_cons_dom"/>
</dbReference>
<feature type="binding site" evidence="11">
    <location>
        <position position="871"/>
    </location>
    <ligand>
        <name>substrate</name>
    </ligand>
</feature>
<keyword evidence="14" id="KW-0670">Pyruvate</keyword>
<accession>A0A0R2HC61</accession>
<dbReference type="InterPro" id="IPR055268">
    <property type="entry name" value="PCB-like"/>
</dbReference>
<feature type="binding site" evidence="11">
    <location>
        <position position="235"/>
    </location>
    <ligand>
        <name>ATP</name>
        <dbReference type="ChEBI" id="CHEBI:30616"/>
    </ligand>
</feature>
<feature type="modified residue" description="N6-biotinyllysine" evidence="13">
    <location>
        <position position="1107"/>
    </location>
</feature>
<dbReference type="PROSITE" id="PS50979">
    <property type="entry name" value="BC"/>
    <property type="match status" value="1"/>
</dbReference>
<dbReference type="Pfam" id="PF00682">
    <property type="entry name" value="HMGL-like"/>
    <property type="match status" value="1"/>
</dbReference>
<dbReference type="SUPFAM" id="SSF51569">
    <property type="entry name" value="Aldolase"/>
    <property type="match status" value="1"/>
</dbReference>
<dbReference type="Gene3D" id="2.40.50.100">
    <property type="match status" value="1"/>
</dbReference>
<dbReference type="Proteomes" id="UP000051992">
    <property type="component" value="Unassembled WGS sequence"/>
</dbReference>
<proteinExistence type="predicted"/>
<dbReference type="Pfam" id="PF02436">
    <property type="entry name" value="PYC_OADA"/>
    <property type="match status" value="1"/>
</dbReference>
<dbReference type="SUPFAM" id="SSF51246">
    <property type="entry name" value="Rudiment single hybrid motif"/>
    <property type="match status" value="1"/>
</dbReference>
<dbReference type="NCBIfam" id="NF009554">
    <property type="entry name" value="PRK12999.1"/>
    <property type="match status" value="1"/>
</dbReference>
<feature type="binding site" evidence="11">
    <location>
        <position position="200"/>
    </location>
    <ligand>
        <name>ATP</name>
        <dbReference type="ChEBI" id="CHEBI:30616"/>
    </ligand>
</feature>
<dbReference type="OrthoDB" id="9807469at2"/>
<evidence type="ECO:0000256" key="1">
    <source>
        <dbReference type="ARBA" id="ARBA00001953"/>
    </source>
</evidence>
<dbReference type="PANTHER" id="PTHR43778:SF2">
    <property type="entry name" value="PYRUVATE CARBOXYLASE, MITOCHONDRIAL"/>
    <property type="match status" value="1"/>
</dbReference>
<feature type="active site" evidence="10">
    <location>
        <position position="291"/>
    </location>
</feature>
<keyword evidence="15" id="KW-1185">Reference proteome</keyword>
<dbReference type="InterPro" id="IPR000089">
    <property type="entry name" value="Biotin_lipoyl"/>
</dbReference>
<dbReference type="InterPro" id="IPR005479">
    <property type="entry name" value="CPAse_ATP-bd"/>
</dbReference>
<dbReference type="Gene3D" id="3.10.600.10">
    <property type="entry name" value="pyruvate carboxylase f1077a mutant domain"/>
    <property type="match status" value="1"/>
</dbReference>
<dbReference type="Pfam" id="PF00364">
    <property type="entry name" value="Biotin_lipoyl"/>
    <property type="match status" value="1"/>
</dbReference>
<dbReference type="NCBIfam" id="NF006761">
    <property type="entry name" value="PRK09282.1"/>
    <property type="match status" value="1"/>
</dbReference>
<dbReference type="SMART" id="SM00878">
    <property type="entry name" value="Biotin_carb_C"/>
    <property type="match status" value="1"/>
</dbReference>
<evidence type="ECO:0000256" key="2">
    <source>
        <dbReference type="ARBA" id="ARBA00013057"/>
    </source>
</evidence>
<feature type="binding site" evidence="12">
    <location>
        <position position="738"/>
    </location>
    <ligand>
        <name>Mn(2+)</name>
        <dbReference type="ChEBI" id="CHEBI:29035"/>
    </ligand>
</feature>
<dbReference type="PROSITE" id="PS00867">
    <property type="entry name" value="CPSASE_2"/>
    <property type="match status" value="1"/>
</dbReference>
<evidence type="ECO:0000256" key="3">
    <source>
        <dbReference type="ARBA" id="ARBA00022598"/>
    </source>
</evidence>
<dbReference type="InterPro" id="IPR005930">
    <property type="entry name" value="Pyruv_COase"/>
</dbReference>
<dbReference type="PROSITE" id="PS50991">
    <property type="entry name" value="PYR_CT"/>
    <property type="match status" value="1"/>
</dbReference>
<evidence type="ECO:0000256" key="8">
    <source>
        <dbReference type="ARBA" id="ARBA00023267"/>
    </source>
</evidence>
<feature type="binding site" description="via carbamate group" evidence="12">
    <location>
        <position position="707"/>
    </location>
    <ligand>
        <name>Mn(2+)</name>
        <dbReference type="ChEBI" id="CHEBI:29035"/>
    </ligand>
</feature>
<evidence type="ECO:0000256" key="11">
    <source>
        <dbReference type="PIRSR" id="PIRSR001594-2"/>
    </source>
</evidence>
<dbReference type="InterPro" id="IPR016185">
    <property type="entry name" value="PreATP-grasp_dom_sf"/>
</dbReference>
<protein>
    <recommendedName>
        <fullName evidence="2 9">Pyruvate carboxylase</fullName>
        <ecNumber evidence="2 9">6.4.1.1</ecNumber>
    </recommendedName>
</protein>
<evidence type="ECO:0000313" key="14">
    <source>
        <dbReference type="EMBL" id="KRN47037.1"/>
    </source>
</evidence>
<dbReference type="FunFam" id="3.30.1490.20:FF:000018">
    <property type="entry name" value="Biotin carboxylase"/>
    <property type="match status" value="1"/>
</dbReference>
<gene>
    <name evidence="14" type="ORF">IV50_GL000306</name>
</gene>
<dbReference type="SUPFAM" id="SSF51230">
    <property type="entry name" value="Single hybrid motif"/>
    <property type="match status" value="1"/>
</dbReference>
<dbReference type="FunFam" id="3.20.20.70:FF:000033">
    <property type="entry name" value="Pyruvate carboxylase"/>
    <property type="match status" value="1"/>
</dbReference>
<dbReference type="InterPro" id="IPR011761">
    <property type="entry name" value="ATP-grasp"/>
</dbReference>
<dbReference type="Gene3D" id="3.20.20.70">
    <property type="entry name" value="Aldolase class I"/>
    <property type="match status" value="1"/>
</dbReference>
<dbReference type="CDD" id="cd06850">
    <property type="entry name" value="biotinyl_domain"/>
    <property type="match status" value="1"/>
</dbReference>
<dbReference type="PIRSF" id="PIRSF001594">
    <property type="entry name" value="Pyruv_carbox"/>
    <property type="match status" value="1"/>
</dbReference>
<dbReference type="Pfam" id="PF02785">
    <property type="entry name" value="Biotin_carb_C"/>
    <property type="match status" value="1"/>
</dbReference>
<evidence type="ECO:0000256" key="4">
    <source>
        <dbReference type="ARBA" id="ARBA00022723"/>
    </source>
</evidence>
<reference evidence="14 15" key="1">
    <citation type="journal article" date="2015" name="Genome Announc.">
        <title>Expanding the biotechnology potential of lactobacilli through comparative genomics of 213 strains and associated genera.</title>
        <authorList>
            <person name="Sun Z."/>
            <person name="Harris H.M."/>
            <person name="McCann A."/>
            <person name="Guo C."/>
            <person name="Argimon S."/>
            <person name="Zhang W."/>
            <person name="Yang X."/>
            <person name="Jeffery I.B."/>
            <person name="Cooney J.C."/>
            <person name="Kagawa T.F."/>
            <person name="Liu W."/>
            <person name="Song Y."/>
            <person name="Salvetti E."/>
            <person name="Wrobel A."/>
            <person name="Rasinkangas P."/>
            <person name="Parkhill J."/>
            <person name="Rea M.C."/>
            <person name="O'Sullivan O."/>
            <person name="Ritari J."/>
            <person name="Douillard F.P."/>
            <person name="Paul Ross R."/>
            <person name="Yang R."/>
            <person name="Briner A.E."/>
            <person name="Felis G.E."/>
            <person name="de Vos W.M."/>
            <person name="Barrangou R."/>
            <person name="Klaenhammer T.R."/>
            <person name="Caufield P.W."/>
            <person name="Cui Y."/>
            <person name="Zhang H."/>
            <person name="O'Toole P.W."/>
        </authorList>
    </citation>
    <scope>NUCLEOTIDE SEQUENCE [LARGE SCALE GENOMIC DNA]</scope>
    <source>
        <strain evidence="14 15">DSM 20410</strain>
    </source>
</reference>
<dbReference type="GO" id="GO:0046872">
    <property type="term" value="F:metal ion binding"/>
    <property type="evidence" value="ECO:0007669"/>
    <property type="project" value="UniProtKB-KW"/>
</dbReference>
<dbReference type="Gene3D" id="3.30.470.20">
    <property type="entry name" value="ATP-grasp fold, B domain"/>
    <property type="match status" value="1"/>
</dbReference>
<dbReference type="GO" id="GO:0004736">
    <property type="term" value="F:pyruvate carboxylase activity"/>
    <property type="evidence" value="ECO:0007669"/>
    <property type="project" value="UniProtKB-EC"/>
</dbReference>
<dbReference type="Pfam" id="PF02786">
    <property type="entry name" value="CPSase_L_D2"/>
    <property type="match status" value="1"/>
</dbReference>
<dbReference type="RefSeq" id="WP_057744046.1">
    <property type="nucleotide sequence ID" value="NZ_BJLU01000003.1"/>
</dbReference>
<sequence>MNKLLIANRGEIALRIIRAAKELGLQTVAIYAKADQYAVHRFAADEAYQVGTDDMTVEAYLDIPAIIEVAKAHHVDAIHPGYGFLSENAEFAQAISDAGMKFVGPKVAHLEMFGDKIKAKQAASAANVASVPGTDHPVETLDEALAIGEEYGYPLFVKSAAGGGGRGMRVVEHAEELKEAFQRAASEAKASFGKSDVYLEKYLQDPKHIEIQILADEHEQVMHLFERDSSVQRRHQKIIEFAPAVSIKNELREQIQAAAVRLMASVGYQSAATVEFLVEGDDFYFIEVNPRVQVEHTVTEVVTDIDIVRSQLLIAMGYGLHEEPLNLPEQDQLKEHGVAVQARITTEDPANDFMPDSGTIRWYQQPAGPGIRVDAGTVYAGAKVTPYFDSLLLKIIAQGRDFDEANTRMERALHELQLEGVKTNTDFLVQMFAHPTFTSGQAATTFVDDHGQEFIRKSSVDTQQQLLDYMAEITVNGFPGVKNPDAKPTLIEYTPQKLVLPEDLVTAKDVLDAQGPDQVVDWIKGQSEVLLTDTTMRDAHQSRFATRFRTKDMADIAEQTQTTLPNLFSNEMWGGATFDTAYRFLDEDPWDRLKQLREKMPRTLTQMLFRGSNAVGYQNYPDNVIQEFIHLAAKNGMDVFRIFDSLNWLPQMETSIQAVRDENKLAEVTMAYTGDILDPSRTKYTLQYYVDFAKQIEAAGAHILAIKDMSGLLKPEAAYQLVSTLKNEIDLPIHLHTHDTTGIGVSTYARAVEAGVDIIDVAQSAMASTTSQPSLSSTYYALSGNDRQPTLDMPAVERLNQYWQGVVPYYQDFENGMRSPQTDIFEVEMPGGQYSNLQQQANALHLGDRWNEIKQMYAEVNQLFGDIIKVTPSSKVVGDMALFMVQNDLTPDDIYAQGAQLDFPQSVVDFFKGDIGQPVGGFPTDLQAIILKGQAPLTERPGALAEPYDLSQIKADLTIELEREPTPEEVISKALYPEVFSDYEQKQAMFGPTTVLDTPTFFYGLKAHEETVVQFAPGITMVVTLNEMSAPDADGVRTLYMALDGRPVEVTVHDQTVDVQSVQHRQAKASVPGEIGATMAGNVVKVSVAVGDEVAVGDTLVITEAMKMETTIQAPVAGTVSDILVQAGDQIAAGDLLLTISE</sequence>
<keyword evidence="8 9" id="KW-0092">Biotin</keyword>
<dbReference type="GO" id="GO:0005524">
    <property type="term" value="F:ATP binding"/>
    <property type="evidence" value="ECO:0007669"/>
    <property type="project" value="UniProtKB-UniRule"/>
</dbReference>
<feature type="binding site" evidence="11">
    <location>
        <position position="610"/>
    </location>
    <ligand>
        <name>substrate</name>
    </ligand>
</feature>
<keyword evidence="3 9" id="KW-0436">Ligase</keyword>
<comment type="caution">
    <text evidence="14">The sequence shown here is derived from an EMBL/GenBank/DDBJ whole genome shotgun (WGS) entry which is preliminary data.</text>
</comment>
<comment type="function">
    <text evidence="9">Catalyzes a 2-step reaction, involving the ATP-dependent carboxylation of the covalently attached biotin in the first step and the transfer of the carboxyl group to pyruvate in the second.</text>
</comment>
<dbReference type="AlphaFoldDB" id="A0A0R2HC61"/>
<dbReference type="SUPFAM" id="SSF56059">
    <property type="entry name" value="Glutathione synthetase ATP-binding domain-like"/>
    <property type="match status" value="1"/>
</dbReference>